<name>A0ABR9RZE6_9BURK</name>
<sequence>MTSSDIASTSAGLAFGHSRVARWAAAGLRAAHGLAPDLAARLAVHLFFTPFPTKLSTRRRVPPAWRAERLSTGQEGFVLLRHRPTEQADLRRPRVLLVHGWAGDALQMRPLGEAVAAAGFEPVLMDLPAHGRSTGWRCTMPQIVRGLFEAQARCGPFDAIVAHSMGAVAGLHAMAHGLAAGRMVALAASSPPAAVLQWFGDAFGLAPGLLARMRQRIEERERMALEQFGPDLLGARVQVPVLLVHDRGDRMAPVTNSTALANALPAATLRITEGLSHRRILADAQVVEWTLSHLAGREGSDGRAD</sequence>
<evidence type="ECO:0000313" key="3">
    <source>
        <dbReference type="Proteomes" id="UP000806285"/>
    </source>
</evidence>
<organism evidence="2 3">
    <name type="scientific">Ramlibacter pallidus</name>
    <dbReference type="NCBI Taxonomy" id="2780087"/>
    <lineage>
        <taxon>Bacteria</taxon>
        <taxon>Pseudomonadati</taxon>
        <taxon>Pseudomonadota</taxon>
        <taxon>Betaproteobacteria</taxon>
        <taxon>Burkholderiales</taxon>
        <taxon>Comamonadaceae</taxon>
        <taxon>Ramlibacter</taxon>
    </lineage>
</organism>
<feature type="domain" description="AB hydrolase-1" evidence="1">
    <location>
        <begin position="93"/>
        <end position="219"/>
    </location>
</feature>
<evidence type="ECO:0000313" key="2">
    <source>
        <dbReference type="EMBL" id="MBE7366625.1"/>
    </source>
</evidence>
<accession>A0ABR9RZE6</accession>
<dbReference type="InterPro" id="IPR029058">
    <property type="entry name" value="AB_hydrolase_fold"/>
</dbReference>
<gene>
    <name evidence="2" type="ORF">IM787_03495</name>
</gene>
<reference evidence="2 3" key="1">
    <citation type="submission" date="2020-10" db="EMBL/GenBank/DDBJ databases">
        <title>Ramlibacter sp. HM2 16S ribosomal RNA gene Genome sequencing and assembly.</title>
        <authorList>
            <person name="Kang M."/>
        </authorList>
    </citation>
    <scope>NUCLEOTIDE SEQUENCE [LARGE SCALE GENOMIC DNA]</scope>
    <source>
        <strain evidence="2 3">HM2</strain>
    </source>
</reference>
<dbReference type="Proteomes" id="UP000806285">
    <property type="component" value="Unassembled WGS sequence"/>
</dbReference>
<proteinExistence type="predicted"/>
<dbReference type="InterPro" id="IPR000073">
    <property type="entry name" value="AB_hydrolase_1"/>
</dbReference>
<keyword evidence="3" id="KW-1185">Reference proteome</keyword>
<dbReference type="SUPFAM" id="SSF53474">
    <property type="entry name" value="alpha/beta-Hydrolases"/>
    <property type="match status" value="1"/>
</dbReference>
<dbReference type="PANTHER" id="PTHR43689:SF8">
    <property type="entry name" value="ALPHA_BETA-HYDROLASES SUPERFAMILY PROTEIN"/>
    <property type="match status" value="1"/>
</dbReference>
<comment type="caution">
    <text evidence="2">The sequence shown here is derived from an EMBL/GenBank/DDBJ whole genome shotgun (WGS) entry which is preliminary data.</text>
</comment>
<evidence type="ECO:0000259" key="1">
    <source>
        <dbReference type="Pfam" id="PF00561"/>
    </source>
</evidence>
<keyword evidence="2" id="KW-0378">Hydrolase</keyword>
<protein>
    <submittedName>
        <fullName evidence="2">Alpha/beta fold hydrolase</fullName>
    </submittedName>
</protein>
<dbReference type="Gene3D" id="3.40.50.1820">
    <property type="entry name" value="alpha/beta hydrolase"/>
    <property type="match status" value="1"/>
</dbReference>
<dbReference type="EMBL" id="JADDIV010000001">
    <property type="protein sequence ID" value="MBE7366625.1"/>
    <property type="molecule type" value="Genomic_DNA"/>
</dbReference>
<dbReference type="Pfam" id="PF00561">
    <property type="entry name" value="Abhydrolase_1"/>
    <property type="match status" value="1"/>
</dbReference>
<dbReference type="GO" id="GO:0016787">
    <property type="term" value="F:hydrolase activity"/>
    <property type="evidence" value="ECO:0007669"/>
    <property type="project" value="UniProtKB-KW"/>
</dbReference>
<dbReference type="PANTHER" id="PTHR43689">
    <property type="entry name" value="HYDROLASE"/>
    <property type="match status" value="1"/>
</dbReference>
<dbReference type="RefSeq" id="WP_193675235.1">
    <property type="nucleotide sequence ID" value="NZ_JADDIV010000001.1"/>
</dbReference>